<feature type="region of interest" description="Disordered" evidence="1">
    <location>
        <begin position="164"/>
        <end position="189"/>
    </location>
</feature>
<name>A0A9P5YMR3_9AGAR</name>
<proteinExistence type="predicted"/>
<keyword evidence="3" id="KW-1185">Reference proteome</keyword>
<reference evidence="2" key="1">
    <citation type="submission" date="2020-11" db="EMBL/GenBank/DDBJ databases">
        <authorList>
            <consortium name="DOE Joint Genome Institute"/>
            <person name="Ahrendt S."/>
            <person name="Riley R."/>
            <person name="Andreopoulos W."/>
            <person name="Labutti K."/>
            <person name="Pangilinan J."/>
            <person name="Ruiz-Duenas F.J."/>
            <person name="Barrasa J.M."/>
            <person name="Sanchez-Garcia M."/>
            <person name="Camarero S."/>
            <person name="Miyauchi S."/>
            <person name="Serrano A."/>
            <person name="Linde D."/>
            <person name="Babiker R."/>
            <person name="Drula E."/>
            <person name="Ayuso-Fernandez I."/>
            <person name="Pacheco R."/>
            <person name="Padilla G."/>
            <person name="Ferreira P."/>
            <person name="Barriuso J."/>
            <person name="Kellner H."/>
            <person name="Castanera R."/>
            <person name="Alfaro M."/>
            <person name="Ramirez L."/>
            <person name="Pisabarro A.G."/>
            <person name="Kuo A."/>
            <person name="Tritt A."/>
            <person name="Lipzen A."/>
            <person name="He G."/>
            <person name="Yan M."/>
            <person name="Ng V."/>
            <person name="Cullen D."/>
            <person name="Martin F."/>
            <person name="Rosso M.-N."/>
            <person name="Henrissat B."/>
            <person name="Hibbett D."/>
            <person name="Martinez A.T."/>
            <person name="Grigoriev I.V."/>
        </authorList>
    </citation>
    <scope>NUCLEOTIDE SEQUENCE</scope>
    <source>
        <strain evidence="2">CIRM-BRFM 674</strain>
    </source>
</reference>
<protein>
    <submittedName>
        <fullName evidence="2">Uncharacterized protein</fullName>
    </submittedName>
</protein>
<evidence type="ECO:0000313" key="3">
    <source>
        <dbReference type="Proteomes" id="UP000807469"/>
    </source>
</evidence>
<dbReference type="Proteomes" id="UP000807469">
    <property type="component" value="Unassembled WGS sequence"/>
</dbReference>
<gene>
    <name evidence="2" type="ORF">BDN70DRAFT_939715</name>
</gene>
<comment type="caution">
    <text evidence="2">The sequence shown here is derived from an EMBL/GenBank/DDBJ whole genome shotgun (WGS) entry which is preliminary data.</text>
</comment>
<organism evidence="2 3">
    <name type="scientific">Pholiota conissans</name>
    <dbReference type="NCBI Taxonomy" id="109636"/>
    <lineage>
        <taxon>Eukaryota</taxon>
        <taxon>Fungi</taxon>
        <taxon>Dikarya</taxon>
        <taxon>Basidiomycota</taxon>
        <taxon>Agaricomycotina</taxon>
        <taxon>Agaricomycetes</taxon>
        <taxon>Agaricomycetidae</taxon>
        <taxon>Agaricales</taxon>
        <taxon>Agaricineae</taxon>
        <taxon>Strophariaceae</taxon>
        <taxon>Pholiota</taxon>
    </lineage>
</organism>
<sequence>MFTNLLVLPKHEDLIDVAEKLADLIANLIQEKISEVLELKYRTSICPQPSALPSNDFKHPIIDPSPTLMLNTIPNPAPRPASPSHCPPISPVAPSFIQHLTELRPSERRRACANRIQEIEDEISALRNSLKTSQPTPESILRRSHEMTASRNNSASYTTIYGDQKSLRPPVSTTDKSERAPRSPAPNLMCNIHPHASYRRNVVLPVTSLKNMPLHSFYQAITVPYVPRSLDAVKIVPKPRIKHIVSNFDFSPSLSMPDHASAPEHRRQCSSVPEICYQPREVFILGPGACDAPPPSFHRATDAPV</sequence>
<dbReference type="EMBL" id="MU156001">
    <property type="protein sequence ID" value="KAF9470435.1"/>
    <property type="molecule type" value="Genomic_DNA"/>
</dbReference>
<accession>A0A9P5YMR3</accession>
<evidence type="ECO:0000256" key="1">
    <source>
        <dbReference type="SAM" id="MobiDB-lite"/>
    </source>
</evidence>
<evidence type="ECO:0000313" key="2">
    <source>
        <dbReference type="EMBL" id="KAF9470435.1"/>
    </source>
</evidence>
<dbReference type="AlphaFoldDB" id="A0A9P5YMR3"/>